<dbReference type="Proteomes" id="UP000323717">
    <property type="component" value="Unassembled WGS sequence"/>
</dbReference>
<sequence>MFSFSMFFPFLLFAKLANNRENRMSHTSSDLFDMSFIAKLLAIINVNGENRTFMEGNWSLLPCSFLLLLSRI</sequence>
<reference evidence="1 2" key="1">
    <citation type="journal article" date="2019" name="Nat. Med.">
        <title>A library of human gut bacterial isolates paired with longitudinal multiomics data enables mechanistic microbiome research.</title>
        <authorList>
            <person name="Poyet M."/>
            <person name="Groussin M."/>
            <person name="Gibbons S.M."/>
            <person name="Avila-Pacheco J."/>
            <person name="Jiang X."/>
            <person name="Kearney S.M."/>
            <person name="Perrotta A.R."/>
            <person name="Berdy B."/>
            <person name="Zhao S."/>
            <person name="Lieberman T.D."/>
            <person name="Swanson P.K."/>
            <person name="Smith M."/>
            <person name="Roesemann S."/>
            <person name="Alexander J.E."/>
            <person name="Rich S.A."/>
            <person name="Livny J."/>
            <person name="Vlamakis H."/>
            <person name="Clish C."/>
            <person name="Bullock K."/>
            <person name="Deik A."/>
            <person name="Scott J."/>
            <person name="Pierce K.A."/>
            <person name="Xavier R.J."/>
            <person name="Alm E.J."/>
        </authorList>
    </citation>
    <scope>NUCLEOTIDE SEQUENCE [LARGE SCALE GENOMIC DNA]</scope>
    <source>
        <strain evidence="1 2">BIOML-A163</strain>
    </source>
</reference>
<accession>A0A5M5C194</accession>
<gene>
    <name evidence="1" type="ORF">F3D71_15090</name>
</gene>
<organism evidence="1 2">
    <name type="scientific">Bacteroides ovatus</name>
    <dbReference type="NCBI Taxonomy" id="28116"/>
    <lineage>
        <taxon>Bacteria</taxon>
        <taxon>Pseudomonadati</taxon>
        <taxon>Bacteroidota</taxon>
        <taxon>Bacteroidia</taxon>
        <taxon>Bacteroidales</taxon>
        <taxon>Bacteroidaceae</taxon>
        <taxon>Bacteroides</taxon>
    </lineage>
</organism>
<evidence type="ECO:0000313" key="2">
    <source>
        <dbReference type="Proteomes" id="UP000323717"/>
    </source>
</evidence>
<name>A0A5M5C194_BACOV</name>
<dbReference type="AlphaFoldDB" id="A0A5M5C194"/>
<protein>
    <submittedName>
        <fullName evidence="1">Uncharacterized protein</fullName>
    </submittedName>
</protein>
<dbReference type="EMBL" id="VWLE01000216">
    <property type="protein sequence ID" value="KAA3950519.1"/>
    <property type="molecule type" value="Genomic_DNA"/>
</dbReference>
<proteinExistence type="predicted"/>
<evidence type="ECO:0000313" key="1">
    <source>
        <dbReference type="EMBL" id="KAA3950519.1"/>
    </source>
</evidence>
<comment type="caution">
    <text evidence="1">The sequence shown here is derived from an EMBL/GenBank/DDBJ whole genome shotgun (WGS) entry which is preliminary data.</text>
</comment>